<comment type="caution">
    <text evidence="7">The sequence shown here is derived from an EMBL/GenBank/DDBJ whole genome shotgun (WGS) entry which is preliminary data.</text>
</comment>
<evidence type="ECO:0000256" key="5">
    <source>
        <dbReference type="ARBA" id="ARBA00023180"/>
    </source>
</evidence>
<accession>A0AAN8TCG1</accession>
<protein>
    <recommendedName>
        <fullName evidence="9">Gamma-interferon-inducible lysosomal thiol reductase</fullName>
    </recommendedName>
</protein>
<dbReference type="AlphaFoldDB" id="A0AAN8TCG1"/>
<dbReference type="EMBL" id="JBANQN010000006">
    <property type="protein sequence ID" value="KAK6785988.1"/>
    <property type="molecule type" value="Genomic_DNA"/>
</dbReference>
<dbReference type="InterPro" id="IPR004911">
    <property type="entry name" value="Interferon-induced_GILT"/>
</dbReference>
<keyword evidence="8" id="KW-1185">Reference proteome</keyword>
<dbReference type="PANTHER" id="PTHR13234:SF8">
    <property type="entry name" value="GAMMA-INTERFERON-INDUCIBLE LYSOSOMAL THIOL REDUCTASE"/>
    <property type="match status" value="1"/>
</dbReference>
<dbReference type="Pfam" id="PF03227">
    <property type="entry name" value="GILT"/>
    <property type="match status" value="2"/>
</dbReference>
<gene>
    <name evidence="7" type="ORF">RDI58_014513</name>
</gene>
<evidence type="ECO:0000256" key="3">
    <source>
        <dbReference type="ARBA" id="ARBA00022525"/>
    </source>
</evidence>
<proteinExistence type="inferred from homology"/>
<keyword evidence="3" id="KW-0964">Secreted</keyword>
<keyword evidence="5" id="KW-0325">Glycoprotein</keyword>
<evidence type="ECO:0000256" key="6">
    <source>
        <dbReference type="SAM" id="SignalP"/>
    </source>
</evidence>
<feature type="chain" id="PRO_5042914306" description="Gamma-interferon-inducible lysosomal thiol reductase" evidence="6">
    <location>
        <begin position="29"/>
        <end position="393"/>
    </location>
</feature>
<organism evidence="7 8">
    <name type="scientific">Solanum bulbocastanum</name>
    <name type="common">Wild potato</name>
    <dbReference type="NCBI Taxonomy" id="147425"/>
    <lineage>
        <taxon>Eukaryota</taxon>
        <taxon>Viridiplantae</taxon>
        <taxon>Streptophyta</taxon>
        <taxon>Embryophyta</taxon>
        <taxon>Tracheophyta</taxon>
        <taxon>Spermatophyta</taxon>
        <taxon>Magnoliopsida</taxon>
        <taxon>eudicotyledons</taxon>
        <taxon>Gunneridae</taxon>
        <taxon>Pentapetalae</taxon>
        <taxon>asterids</taxon>
        <taxon>lamiids</taxon>
        <taxon>Solanales</taxon>
        <taxon>Solanaceae</taxon>
        <taxon>Solanoideae</taxon>
        <taxon>Solaneae</taxon>
        <taxon>Solanum</taxon>
    </lineage>
</organism>
<feature type="signal peptide" evidence="6">
    <location>
        <begin position="1"/>
        <end position="28"/>
    </location>
</feature>
<reference evidence="7 8" key="1">
    <citation type="submission" date="2024-02" db="EMBL/GenBank/DDBJ databases">
        <title>de novo genome assembly of Solanum bulbocastanum strain 11H21.</title>
        <authorList>
            <person name="Hosaka A.J."/>
        </authorList>
    </citation>
    <scope>NUCLEOTIDE SEQUENCE [LARGE SCALE GENOMIC DNA]</scope>
    <source>
        <tissue evidence="7">Young leaves</tissue>
    </source>
</reference>
<evidence type="ECO:0000256" key="1">
    <source>
        <dbReference type="ARBA" id="ARBA00004613"/>
    </source>
</evidence>
<dbReference type="PANTHER" id="PTHR13234">
    <property type="entry name" value="GAMMA-INTERFERON INDUCIBLE LYSOSOMAL THIOL REDUCTASE GILT"/>
    <property type="match status" value="1"/>
</dbReference>
<comment type="similarity">
    <text evidence="2">Belongs to the GILT family.</text>
</comment>
<comment type="subcellular location">
    <subcellularLocation>
        <location evidence="1">Secreted</location>
    </subcellularLocation>
</comment>
<evidence type="ECO:0008006" key="9">
    <source>
        <dbReference type="Google" id="ProtNLM"/>
    </source>
</evidence>
<dbReference type="GO" id="GO:0005576">
    <property type="term" value="C:extracellular region"/>
    <property type="evidence" value="ECO:0007669"/>
    <property type="project" value="UniProtKB-SubCell"/>
</dbReference>
<evidence type="ECO:0000313" key="7">
    <source>
        <dbReference type="EMBL" id="KAK6785988.1"/>
    </source>
</evidence>
<dbReference type="GO" id="GO:0016671">
    <property type="term" value="F:oxidoreductase activity, acting on a sulfur group of donors, disulfide as acceptor"/>
    <property type="evidence" value="ECO:0007669"/>
    <property type="project" value="InterPro"/>
</dbReference>
<keyword evidence="4 6" id="KW-0732">Signal</keyword>
<evidence type="ECO:0000313" key="8">
    <source>
        <dbReference type="Proteomes" id="UP001371456"/>
    </source>
</evidence>
<dbReference type="PROSITE" id="PS51257">
    <property type="entry name" value="PROKAR_LIPOPROTEIN"/>
    <property type="match status" value="1"/>
</dbReference>
<evidence type="ECO:0000256" key="2">
    <source>
        <dbReference type="ARBA" id="ARBA00005679"/>
    </source>
</evidence>
<evidence type="ECO:0000256" key="4">
    <source>
        <dbReference type="ARBA" id="ARBA00022729"/>
    </source>
</evidence>
<name>A0AAN8TCG1_SOLBU</name>
<sequence>MEFSFQKNVISYFLVCFLCFTQFSSISCEKKVSLALYYESLCPYCSNFIVNYLPKIFKNGMIDIVDLKLVPWGNTKLQPDNTFKCQHGKAECFLDIVEACAIDAWPDLNEHFPFIYCAESLVYHKNYTQWETCFEKLNLKKKLVTDCVLSGRGKELELQYAAETNALQPPHKYVPWVVVDGQPLYDSNSIKVKDTKKYPIFHHLKMGFFLQKNLSSFFLFSLLCFIQFSSISCEKKVSLALYYESLCPGCSNFIVNYLPKIFKNGMIDFVDLKLVPWGNTKIQPNNTFKCQNEHFPYIHCVESLIYHKNYTQWETCFEKLNLKKKLVTDCVGSDRGKEDYREFISYICKAYKGTAPIPGCSSSNSLSFSSKLSTISSTITSFVEQRVKLAASA</sequence>
<dbReference type="Proteomes" id="UP001371456">
    <property type="component" value="Unassembled WGS sequence"/>
</dbReference>